<dbReference type="PANTHER" id="PTHR21148">
    <property type="entry name" value="THIOREDOXIN DOMAIN-CONTAINING PROTEIN 9"/>
    <property type="match status" value="1"/>
</dbReference>
<keyword evidence="3" id="KW-1185">Reference proteome</keyword>
<dbReference type="GeneID" id="20327696"/>
<dbReference type="EMBL" id="KL596694">
    <property type="protein sequence ID" value="KER28654.1"/>
    <property type="molecule type" value="Genomic_DNA"/>
</dbReference>
<evidence type="ECO:0008006" key="4">
    <source>
        <dbReference type="Google" id="ProtNLM"/>
    </source>
</evidence>
<dbReference type="InterPro" id="IPR036249">
    <property type="entry name" value="Thioredoxin-like_sf"/>
</dbReference>
<dbReference type="RefSeq" id="XP_009167591.1">
    <property type="nucleotide sequence ID" value="XM_009169327.1"/>
</dbReference>
<dbReference type="OrthoDB" id="10257948at2759"/>
<dbReference type="KEGG" id="ovi:T265_13529"/>
<reference evidence="2 3" key="1">
    <citation type="submission" date="2013-11" db="EMBL/GenBank/DDBJ databases">
        <title>Opisthorchis viverrini - life in the bile duct.</title>
        <authorList>
            <person name="Young N.D."/>
            <person name="Nagarajan N."/>
            <person name="Lin S.J."/>
            <person name="Korhonen P.K."/>
            <person name="Jex A.R."/>
            <person name="Hall R.S."/>
            <person name="Safavi-Hemami H."/>
            <person name="Kaewkong W."/>
            <person name="Bertrand D."/>
            <person name="Gao S."/>
            <person name="Seet Q."/>
            <person name="Wongkham S."/>
            <person name="Teh B.T."/>
            <person name="Wongkham C."/>
            <person name="Intapan P.M."/>
            <person name="Maleewong W."/>
            <person name="Yang X."/>
            <person name="Hu M."/>
            <person name="Wang Z."/>
            <person name="Hofmann A."/>
            <person name="Sternberg P.W."/>
            <person name="Tan P."/>
            <person name="Wang J."/>
            <person name="Gasser R.B."/>
        </authorList>
    </citation>
    <scope>NUCLEOTIDE SEQUENCE [LARGE SCALE GENOMIC DNA]</scope>
</reference>
<dbReference type="Gene3D" id="3.40.30.10">
    <property type="entry name" value="Glutaredoxin"/>
    <property type="match status" value="2"/>
</dbReference>
<dbReference type="CTD" id="20327696"/>
<feature type="coiled-coil region" evidence="1">
    <location>
        <begin position="15"/>
        <end position="81"/>
    </location>
</feature>
<feature type="non-terminal residue" evidence="2">
    <location>
        <position position="247"/>
    </location>
</feature>
<name>A0A075AGF2_OPIVI</name>
<proteinExistence type="predicted"/>
<dbReference type="SUPFAM" id="SSF52833">
    <property type="entry name" value="Thioredoxin-like"/>
    <property type="match status" value="1"/>
</dbReference>
<evidence type="ECO:0000313" key="2">
    <source>
        <dbReference type="EMBL" id="KER28654.1"/>
    </source>
</evidence>
<evidence type="ECO:0000313" key="3">
    <source>
        <dbReference type="Proteomes" id="UP000054324"/>
    </source>
</evidence>
<dbReference type="AlphaFoldDB" id="A0A075AGF2"/>
<protein>
    <recommendedName>
        <fullName evidence="4">Thioredoxin domain-containing protein</fullName>
    </recommendedName>
</protein>
<gene>
    <name evidence="2" type="ORF">T265_13529</name>
</gene>
<dbReference type="STRING" id="6198.A0A075AGF2"/>
<organism evidence="2 3">
    <name type="scientific">Opisthorchis viverrini</name>
    <name type="common">Southeast Asian liver fluke</name>
    <dbReference type="NCBI Taxonomy" id="6198"/>
    <lineage>
        <taxon>Eukaryota</taxon>
        <taxon>Metazoa</taxon>
        <taxon>Spiralia</taxon>
        <taxon>Lophotrochozoa</taxon>
        <taxon>Platyhelminthes</taxon>
        <taxon>Trematoda</taxon>
        <taxon>Digenea</taxon>
        <taxon>Opisthorchiida</taxon>
        <taxon>Opisthorchiata</taxon>
        <taxon>Opisthorchiidae</taxon>
        <taxon>Opisthorchis</taxon>
    </lineage>
</organism>
<evidence type="ECO:0000256" key="1">
    <source>
        <dbReference type="SAM" id="Coils"/>
    </source>
</evidence>
<dbReference type="Proteomes" id="UP000054324">
    <property type="component" value="Unassembled WGS sequence"/>
</dbReference>
<keyword evidence="1" id="KW-0175">Coiled coil</keyword>
<accession>A0A075AGF2</accession>
<sequence length="247" mass="27898">MAQKAQQAVTEKLAAAKLMKAAQVLEETLDQEINRLDHLDEDAIRQAVTEKLAAAKLMKAAQVLEETLDQEINRLDHLDEDGLEAIRRNRLKQMKNESKQRSEWIAAGHGVYSELANEQDFFAACKKSTFGVVCHFYRDSTFRCKIIDKHLSRLGIIVIPTLILVKNEQVCDRIIGFDDLGGHDEFSTAMLEWRLAVGRVIQYSGDITMPPDSAKPGSITFKGFDAKKRETKTIRGKFVEDDDEDSD</sequence>